<dbReference type="SUPFAM" id="SSF54631">
    <property type="entry name" value="CBS-domain pair"/>
    <property type="match status" value="1"/>
</dbReference>
<comment type="similarity">
    <text evidence="2">Belongs to the UPF0053 family.</text>
</comment>
<dbReference type="SUPFAM" id="SSF56176">
    <property type="entry name" value="FAD-binding/transporter-associated domain-like"/>
    <property type="match status" value="1"/>
</dbReference>
<dbReference type="InterPro" id="IPR005170">
    <property type="entry name" value="Transptr-assoc_dom"/>
</dbReference>
<dbReference type="PANTHER" id="PTHR22777:SF32">
    <property type="entry name" value="UPF0053 INNER MEMBRANE PROTEIN YFJD"/>
    <property type="match status" value="1"/>
</dbReference>
<dbReference type="InterPro" id="IPR000644">
    <property type="entry name" value="CBS_dom"/>
</dbReference>
<dbReference type="InterPro" id="IPR016169">
    <property type="entry name" value="FAD-bd_PCMH_sub2"/>
</dbReference>
<comment type="subcellular location">
    <subcellularLocation>
        <location evidence="1">Cell membrane</location>
        <topology evidence="1">Multi-pass membrane protein</topology>
    </subcellularLocation>
</comment>
<dbReference type="Pfam" id="PF00571">
    <property type="entry name" value="CBS"/>
    <property type="match status" value="2"/>
</dbReference>
<dbReference type="PROSITE" id="PS51371">
    <property type="entry name" value="CBS"/>
    <property type="match status" value="1"/>
</dbReference>
<dbReference type="AlphaFoldDB" id="A0A3D8YD63"/>
<dbReference type="OrthoDB" id="9798188at2"/>
<keyword evidence="5 6" id="KW-0129">CBS domain</keyword>
<organism evidence="9 10">
    <name type="scientific">Dyadobacter luteus</name>
    <dbReference type="NCBI Taxonomy" id="2259619"/>
    <lineage>
        <taxon>Bacteria</taxon>
        <taxon>Pseudomonadati</taxon>
        <taxon>Bacteroidota</taxon>
        <taxon>Cytophagia</taxon>
        <taxon>Cytophagales</taxon>
        <taxon>Spirosomataceae</taxon>
        <taxon>Dyadobacter</taxon>
    </lineage>
</organism>
<dbReference type="GO" id="GO:0050660">
    <property type="term" value="F:flavin adenine dinucleotide binding"/>
    <property type="evidence" value="ECO:0007669"/>
    <property type="project" value="InterPro"/>
</dbReference>
<protein>
    <recommendedName>
        <fullName evidence="8">CBS domain-containing protein</fullName>
    </recommendedName>
</protein>
<keyword evidence="7" id="KW-0812">Transmembrane</keyword>
<dbReference type="InterPro" id="IPR044751">
    <property type="entry name" value="Ion_transp-like_CBS"/>
</dbReference>
<proteinExistence type="inferred from homology"/>
<evidence type="ECO:0000256" key="4">
    <source>
        <dbReference type="ARBA" id="ARBA00022737"/>
    </source>
</evidence>
<dbReference type="CDD" id="cd04590">
    <property type="entry name" value="CBS_pair_CorC_HlyC_assoc"/>
    <property type="match status" value="1"/>
</dbReference>
<evidence type="ECO:0000256" key="7">
    <source>
        <dbReference type="SAM" id="Phobius"/>
    </source>
</evidence>
<dbReference type="GO" id="GO:0005886">
    <property type="term" value="C:plasma membrane"/>
    <property type="evidence" value="ECO:0007669"/>
    <property type="project" value="UniProtKB-SubCell"/>
</dbReference>
<dbReference type="Pfam" id="PF03471">
    <property type="entry name" value="CorC_HlyC"/>
    <property type="match status" value="1"/>
</dbReference>
<feature type="transmembrane region" description="Helical" evidence="7">
    <location>
        <begin position="114"/>
        <end position="134"/>
    </location>
</feature>
<accession>A0A3D8YD63</accession>
<dbReference type="InterPro" id="IPR036318">
    <property type="entry name" value="FAD-bd_PCMH-like_sf"/>
</dbReference>
<keyword evidence="3" id="KW-1003">Cell membrane</keyword>
<feature type="domain" description="CBS" evidence="8">
    <location>
        <begin position="312"/>
        <end position="369"/>
    </location>
</feature>
<evidence type="ECO:0000256" key="6">
    <source>
        <dbReference type="PROSITE-ProRule" id="PRU00703"/>
    </source>
</evidence>
<evidence type="ECO:0000256" key="1">
    <source>
        <dbReference type="ARBA" id="ARBA00004651"/>
    </source>
</evidence>
<keyword evidence="4" id="KW-0677">Repeat</keyword>
<evidence type="ECO:0000256" key="2">
    <source>
        <dbReference type="ARBA" id="ARBA00006337"/>
    </source>
</evidence>
<evidence type="ECO:0000256" key="5">
    <source>
        <dbReference type="ARBA" id="ARBA00023122"/>
    </source>
</evidence>
<feature type="transmembrane region" description="Helical" evidence="7">
    <location>
        <begin position="146"/>
        <end position="165"/>
    </location>
</feature>
<evidence type="ECO:0000256" key="3">
    <source>
        <dbReference type="ARBA" id="ARBA00022475"/>
    </source>
</evidence>
<gene>
    <name evidence="9" type="ORF">DSL64_09145</name>
</gene>
<dbReference type="InterPro" id="IPR046342">
    <property type="entry name" value="CBS_dom_sf"/>
</dbReference>
<dbReference type="Gene3D" id="3.10.580.10">
    <property type="entry name" value="CBS-domain"/>
    <property type="match status" value="1"/>
</dbReference>
<name>A0A3D8YD63_9BACT</name>
<dbReference type="PANTHER" id="PTHR22777">
    <property type="entry name" value="HEMOLYSIN-RELATED"/>
    <property type="match status" value="1"/>
</dbReference>
<dbReference type="SMART" id="SM01091">
    <property type="entry name" value="CorC_HlyC"/>
    <property type="match status" value="1"/>
</dbReference>
<evidence type="ECO:0000259" key="8">
    <source>
        <dbReference type="PROSITE" id="PS51371"/>
    </source>
</evidence>
<keyword evidence="10" id="KW-1185">Reference proteome</keyword>
<dbReference type="FunFam" id="3.10.580.10:FF:000002">
    <property type="entry name" value="Magnesium/cobalt efflux protein CorC"/>
    <property type="match status" value="1"/>
</dbReference>
<dbReference type="EMBL" id="QNUL01000005">
    <property type="protein sequence ID" value="REA62413.1"/>
    <property type="molecule type" value="Genomic_DNA"/>
</dbReference>
<keyword evidence="7" id="KW-1133">Transmembrane helix</keyword>
<reference evidence="9 10" key="1">
    <citation type="submission" date="2018-07" db="EMBL/GenBank/DDBJ databases">
        <title>Dyadobacter roseus sp. nov., isolated from rose rhizosphere soil.</title>
        <authorList>
            <person name="Chen L."/>
        </authorList>
    </citation>
    <scope>NUCLEOTIDE SEQUENCE [LARGE SCALE GENOMIC DNA]</scope>
    <source>
        <strain evidence="9 10">RS19</strain>
    </source>
</reference>
<evidence type="ECO:0000313" key="9">
    <source>
        <dbReference type="EMBL" id="REA62413.1"/>
    </source>
</evidence>
<keyword evidence="7" id="KW-0472">Membrane</keyword>
<evidence type="ECO:0000313" key="10">
    <source>
        <dbReference type="Proteomes" id="UP000256373"/>
    </source>
</evidence>
<comment type="caution">
    <text evidence="9">The sequence shown here is derived from an EMBL/GenBank/DDBJ whole genome shotgun (WGS) entry which is preliminary data.</text>
</comment>
<sequence length="461" mass="52872">MKDKTDNEDPLPRKRWGLLNPPELSQFVSEDIFSNLQIYKKVSYSYRAIPLIAGIEIPIDKYLVYDLSFVIFLFVLSLFFSGIRAAYSAAGLMENPWERKSDTDNLLPSRIQQLTLSLMQRGVTLGAVLLAARLAWLHLQGTEEQIVRWSVIGFLCLWIWLDAMVRFNSARKALDLIPKITGITKFLIKVCSPLTKPVMKLGFAVGILTPEGAEISTERLEAKAESEEESDLLRGLANFRQTNAKKAMQARLHITAFDIELNFHELMDKINKSGYSRVPVFREDLDHIEGILNVKDLLPHLHLDEHFNWQKLIRPVYFIPESKRLDDLMQDFQTRRVHMAIVVDEYGGTSGLITLEDIIEEIFGDINDEYDEDEEVNYTQVDENTYVFEGRVLINDLCRLLGLETDYFDEVRGGSESLAGLLLELFSRLPRTGEIATHREITFKVQSADKKRIKKVRVLVS</sequence>
<feature type="transmembrane region" description="Helical" evidence="7">
    <location>
        <begin position="69"/>
        <end position="93"/>
    </location>
</feature>
<dbReference type="Proteomes" id="UP000256373">
    <property type="component" value="Unassembled WGS sequence"/>
</dbReference>
<dbReference type="Gene3D" id="3.30.465.10">
    <property type="match status" value="1"/>
</dbReference>